<dbReference type="SUPFAM" id="SSF103473">
    <property type="entry name" value="MFS general substrate transporter"/>
    <property type="match status" value="1"/>
</dbReference>
<reference evidence="8" key="1">
    <citation type="journal article" date="2020" name="Stud. Mycol.">
        <title>101 Dothideomycetes genomes: a test case for predicting lifestyles and emergence of pathogens.</title>
        <authorList>
            <person name="Haridas S."/>
            <person name="Albert R."/>
            <person name="Binder M."/>
            <person name="Bloem J."/>
            <person name="Labutti K."/>
            <person name="Salamov A."/>
            <person name="Andreopoulos B."/>
            <person name="Baker S."/>
            <person name="Barry K."/>
            <person name="Bills G."/>
            <person name="Bluhm B."/>
            <person name="Cannon C."/>
            <person name="Castanera R."/>
            <person name="Culley D."/>
            <person name="Daum C."/>
            <person name="Ezra D."/>
            <person name="Gonzalez J."/>
            <person name="Henrissat B."/>
            <person name="Kuo A."/>
            <person name="Liang C."/>
            <person name="Lipzen A."/>
            <person name="Lutzoni F."/>
            <person name="Magnuson J."/>
            <person name="Mondo S."/>
            <person name="Nolan M."/>
            <person name="Ohm R."/>
            <person name="Pangilinan J."/>
            <person name="Park H.-J."/>
            <person name="Ramirez L."/>
            <person name="Alfaro M."/>
            <person name="Sun H."/>
            <person name="Tritt A."/>
            <person name="Yoshinaga Y."/>
            <person name="Zwiers L.-H."/>
            <person name="Turgeon B."/>
            <person name="Goodwin S."/>
            <person name="Spatafora J."/>
            <person name="Crous P."/>
            <person name="Grigoriev I."/>
        </authorList>
    </citation>
    <scope>NUCLEOTIDE SEQUENCE</scope>
    <source>
        <strain evidence="8">CBS 113389</strain>
    </source>
</reference>
<comment type="subcellular location">
    <subcellularLocation>
        <location evidence="1">Membrane</location>
        <topology evidence="1">Multi-pass membrane protein</topology>
    </subcellularLocation>
</comment>
<evidence type="ECO:0000256" key="6">
    <source>
        <dbReference type="SAM" id="Phobius"/>
    </source>
</evidence>
<evidence type="ECO:0000256" key="4">
    <source>
        <dbReference type="ARBA" id="ARBA00022989"/>
    </source>
</evidence>
<dbReference type="FunFam" id="1.20.1250.20:FF:000082">
    <property type="entry name" value="MFS multidrug transporter, putative"/>
    <property type="match status" value="1"/>
</dbReference>
<comment type="similarity">
    <text evidence="2">Belongs to the major facilitator superfamily.</text>
</comment>
<feature type="transmembrane region" description="Helical" evidence="6">
    <location>
        <begin position="156"/>
        <end position="176"/>
    </location>
</feature>
<dbReference type="InterPro" id="IPR020846">
    <property type="entry name" value="MFS_dom"/>
</dbReference>
<dbReference type="GeneID" id="54470318"/>
<keyword evidence="5 6" id="KW-0472">Membrane</keyword>
<evidence type="ECO:0000313" key="8">
    <source>
        <dbReference type="EMBL" id="KAF2484142.1"/>
    </source>
</evidence>
<dbReference type="GO" id="GO:0005886">
    <property type="term" value="C:plasma membrane"/>
    <property type="evidence" value="ECO:0007669"/>
    <property type="project" value="TreeGrafter"/>
</dbReference>
<gene>
    <name evidence="8" type="ORF">BDY17DRAFT_122011</name>
</gene>
<proteinExistence type="inferred from homology"/>
<dbReference type="RefSeq" id="XP_033590712.1">
    <property type="nucleotide sequence ID" value="XM_033729316.1"/>
</dbReference>
<dbReference type="PANTHER" id="PTHR23502:SF134">
    <property type="entry name" value="MAJOR FACILITATOR SUPERFAMILY (MFS) PROFILE DOMAIN-CONTAINING PROTEIN-RELATED"/>
    <property type="match status" value="1"/>
</dbReference>
<dbReference type="InterPro" id="IPR036259">
    <property type="entry name" value="MFS_trans_sf"/>
</dbReference>
<name>A0A6A6PVT3_9PEZI</name>
<feature type="transmembrane region" description="Helical" evidence="6">
    <location>
        <begin position="129"/>
        <end position="150"/>
    </location>
</feature>
<feature type="transmembrane region" description="Helical" evidence="6">
    <location>
        <begin position="93"/>
        <end position="117"/>
    </location>
</feature>
<feature type="transmembrane region" description="Helical" evidence="6">
    <location>
        <begin position="297"/>
        <end position="319"/>
    </location>
</feature>
<feature type="transmembrane region" description="Helical" evidence="6">
    <location>
        <begin position="365"/>
        <end position="388"/>
    </location>
</feature>
<evidence type="ECO:0000313" key="9">
    <source>
        <dbReference type="Proteomes" id="UP000799767"/>
    </source>
</evidence>
<sequence>MMAWIGCISTGIIAYSAGAYASGAAQMEREFHVSEPAFEVGITVFTCGFAVAPMFLAPFSEINGRKPVFVISGALLVLFQLTCALTPNFGGMLAARFLVGCAASTFSTMIGGVLADFYHAKDRNWAMSIYAGGAVGGVGVGPLCSGFIAQHLNWRWIFRVQVISNGVLLLVIIVFFKESRGSILLSRKAIALNKWFVQLEKAGYYGVLMSPEAGEERDANATAQRVRFKVASDEERAGLLKMIQTSIVRPFTLLFTEPVVFFFSLWATFAWACLYLLFSAIPLIFETRYGFDIAQVGAIFSVITIAAIISTFIAIYGEIAARKMAPEKWRPWLSTPEGRLCFSCVLSALLPIGSFWYGWTSFSHIHWIVPTLGIGCATMGVFSIYLAVFNYLADIYHIYASSALAAQSFCRNMAAGAFPIFVGTMFRTLTYQGAGSLLGGVSLVLTVVPWILVFYGPRIRAKSKIARQLLDKNGAA</sequence>
<evidence type="ECO:0000256" key="1">
    <source>
        <dbReference type="ARBA" id="ARBA00004141"/>
    </source>
</evidence>
<evidence type="ECO:0000256" key="3">
    <source>
        <dbReference type="ARBA" id="ARBA00022692"/>
    </source>
</evidence>
<dbReference type="Pfam" id="PF07690">
    <property type="entry name" value="MFS_1"/>
    <property type="match status" value="1"/>
</dbReference>
<feature type="transmembrane region" description="Helical" evidence="6">
    <location>
        <begin position="409"/>
        <end position="429"/>
    </location>
</feature>
<feature type="transmembrane region" description="Helical" evidence="6">
    <location>
        <begin position="37"/>
        <end position="56"/>
    </location>
</feature>
<feature type="transmembrane region" description="Helical" evidence="6">
    <location>
        <begin position="340"/>
        <end position="359"/>
    </location>
</feature>
<dbReference type="InterPro" id="IPR011701">
    <property type="entry name" value="MFS"/>
</dbReference>
<feature type="transmembrane region" description="Helical" evidence="6">
    <location>
        <begin position="259"/>
        <end position="285"/>
    </location>
</feature>
<dbReference type="Gene3D" id="1.20.1250.20">
    <property type="entry name" value="MFS general substrate transporter like domains"/>
    <property type="match status" value="1"/>
</dbReference>
<dbReference type="Proteomes" id="UP000799767">
    <property type="component" value="Unassembled WGS sequence"/>
</dbReference>
<dbReference type="AlphaFoldDB" id="A0A6A6PVT3"/>
<keyword evidence="9" id="KW-1185">Reference proteome</keyword>
<keyword evidence="3 6" id="KW-0812">Transmembrane</keyword>
<dbReference type="OrthoDB" id="6770063at2759"/>
<dbReference type="GO" id="GO:0022857">
    <property type="term" value="F:transmembrane transporter activity"/>
    <property type="evidence" value="ECO:0007669"/>
    <property type="project" value="InterPro"/>
</dbReference>
<evidence type="ECO:0000256" key="5">
    <source>
        <dbReference type="ARBA" id="ARBA00023136"/>
    </source>
</evidence>
<dbReference type="EMBL" id="MU001634">
    <property type="protein sequence ID" value="KAF2484142.1"/>
    <property type="molecule type" value="Genomic_DNA"/>
</dbReference>
<protein>
    <submittedName>
        <fullName evidence="8">Major facilitator superfamily domain-containing protein</fullName>
    </submittedName>
</protein>
<evidence type="ECO:0000259" key="7">
    <source>
        <dbReference type="PROSITE" id="PS50850"/>
    </source>
</evidence>
<dbReference type="PROSITE" id="PS50850">
    <property type="entry name" value="MFS"/>
    <property type="match status" value="1"/>
</dbReference>
<dbReference type="PANTHER" id="PTHR23502">
    <property type="entry name" value="MAJOR FACILITATOR SUPERFAMILY"/>
    <property type="match status" value="1"/>
</dbReference>
<feature type="transmembrane region" description="Helical" evidence="6">
    <location>
        <begin position="68"/>
        <end position="87"/>
    </location>
</feature>
<keyword evidence="4 6" id="KW-1133">Transmembrane helix</keyword>
<organism evidence="8 9">
    <name type="scientific">Neohortaea acidophila</name>
    <dbReference type="NCBI Taxonomy" id="245834"/>
    <lineage>
        <taxon>Eukaryota</taxon>
        <taxon>Fungi</taxon>
        <taxon>Dikarya</taxon>
        <taxon>Ascomycota</taxon>
        <taxon>Pezizomycotina</taxon>
        <taxon>Dothideomycetes</taxon>
        <taxon>Dothideomycetidae</taxon>
        <taxon>Mycosphaerellales</taxon>
        <taxon>Teratosphaeriaceae</taxon>
        <taxon>Neohortaea</taxon>
    </lineage>
</organism>
<accession>A0A6A6PVT3</accession>
<feature type="domain" description="Major facilitator superfamily (MFS) profile" evidence="7">
    <location>
        <begin position="1"/>
        <end position="460"/>
    </location>
</feature>
<feature type="transmembrane region" description="Helical" evidence="6">
    <location>
        <begin position="435"/>
        <end position="455"/>
    </location>
</feature>
<evidence type="ECO:0000256" key="2">
    <source>
        <dbReference type="ARBA" id="ARBA00008335"/>
    </source>
</evidence>